<evidence type="ECO:0000256" key="1">
    <source>
        <dbReference type="ARBA" id="ARBA00004956"/>
    </source>
</evidence>
<comment type="subunit">
    <text evidence="10">Acetyl-CoA carboxylase is a heterohexamer composed of biotin carboxyl carrier protein (AccB), biotin carboxylase (AccC) and two subunits each of ACCase subunit alpha (AccA) and ACCase subunit beta (AccD).</text>
</comment>
<keyword evidence="7 10" id="KW-0443">Lipid metabolism</keyword>
<dbReference type="SUPFAM" id="SSF52096">
    <property type="entry name" value="ClpP/crotonase"/>
    <property type="match status" value="1"/>
</dbReference>
<evidence type="ECO:0000256" key="6">
    <source>
        <dbReference type="ARBA" id="ARBA00022840"/>
    </source>
</evidence>
<evidence type="ECO:0000256" key="3">
    <source>
        <dbReference type="ARBA" id="ARBA00022679"/>
    </source>
</evidence>
<dbReference type="PANTHER" id="PTHR42853">
    <property type="entry name" value="ACETYL-COENZYME A CARBOXYLASE CARBOXYL TRANSFERASE SUBUNIT ALPHA"/>
    <property type="match status" value="1"/>
</dbReference>
<dbReference type="RefSeq" id="WP_145197112.1">
    <property type="nucleotide sequence ID" value="NZ_CP036267.1"/>
</dbReference>
<accession>A0A517QKA7</accession>
<evidence type="ECO:0000313" key="12">
    <source>
        <dbReference type="EMBL" id="QDT32072.1"/>
    </source>
</evidence>
<feature type="domain" description="CoA carboxyltransferase C-terminal" evidence="11">
    <location>
        <begin position="39"/>
        <end position="293"/>
    </location>
</feature>
<dbReference type="EC" id="2.1.3.15" evidence="10"/>
<dbReference type="KEGG" id="tpol:Mal48_13130"/>
<dbReference type="AlphaFoldDB" id="A0A517QKA7"/>
<dbReference type="OrthoDB" id="9808023at2"/>
<dbReference type="GO" id="GO:2001295">
    <property type="term" value="P:malonyl-CoA biosynthetic process"/>
    <property type="evidence" value="ECO:0007669"/>
    <property type="project" value="UniProtKB-UniRule"/>
</dbReference>
<dbReference type="NCBIfam" id="NF041504">
    <property type="entry name" value="AccA_sub"/>
    <property type="match status" value="1"/>
</dbReference>
<keyword evidence="3 10" id="KW-0808">Transferase</keyword>
<comment type="similarity">
    <text evidence="10">Belongs to the AccA family.</text>
</comment>
<reference evidence="12 13" key="1">
    <citation type="submission" date="2019-02" db="EMBL/GenBank/DDBJ databases">
        <title>Deep-cultivation of Planctomycetes and their phenomic and genomic characterization uncovers novel biology.</title>
        <authorList>
            <person name="Wiegand S."/>
            <person name="Jogler M."/>
            <person name="Boedeker C."/>
            <person name="Pinto D."/>
            <person name="Vollmers J."/>
            <person name="Rivas-Marin E."/>
            <person name="Kohn T."/>
            <person name="Peeters S.H."/>
            <person name="Heuer A."/>
            <person name="Rast P."/>
            <person name="Oberbeckmann S."/>
            <person name="Bunk B."/>
            <person name="Jeske O."/>
            <person name="Meyerdierks A."/>
            <person name="Storesund J.E."/>
            <person name="Kallscheuer N."/>
            <person name="Luecker S."/>
            <person name="Lage O.M."/>
            <person name="Pohl T."/>
            <person name="Merkel B.J."/>
            <person name="Hornburger P."/>
            <person name="Mueller R.-W."/>
            <person name="Bruemmer F."/>
            <person name="Labrenz M."/>
            <person name="Spormann A.M."/>
            <person name="Op den Camp H."/>
            <person name="Overmann J."/>
            <person name="Amann R."/>
            <person name="Jetten M.S.M."/>
            <person name="Mascher T."/>
            <person name="Medema M.H."/>
            <person name="Devos D.P."/>
            <person name="Kaster A.-K."/>
            <person name="Ovreas L."/>
            <person name="Rohde M."/>
            <person name="Galperin M.Y."/>
            <person name="Jogler C."/>
        </authorList>
    </citation>
    <scope>NUCLEOTIDE SEQUENCE [LARGE SCALE GENOMIC DNA]</scope>
    <source>
        <strain evidence="12 13">Mal48</strain>
    </source>
</reference>
<dbReference type="Proteomes" id="UP000315724">
    <property type="component" value="Chromosome"/>
</dbReference>
<keyword evidence="4 10" id="KW-0547">Nucleotide-binding</keyword>
<evidence type="ECO:0000256" key="2">
    <source>
        <dbReference type="ARBA" id="ARBA00022516"/>
    </source>
</evidence>
<comment type="function">
    <text evidence="10">Component of the acetyl coenzyme A carboxylase (ACC) complex. First, biotin carboxylase catalyzes the carboxylation of biotin on its carrier protein (BCCP) and then the CO(2) group is transferred by the carboxyltransferase to acetyl-CoA to form malonyl-CoA.</text>
</comment>
<evidence type="ECO:0000256" key="7">
    <source>
        <dbReference type="ARBA" id="ARBA00023098"/>
    </source>
</evidence>
<comment type="catalytic activity">
    <reaction evidence="9 10">
        <text>N(6)-carboxybiotinyl-L-lysyl-[protein] + acetyl-CoA = N(6)-biotinyl-L-lysyl-[protein] + malonyl-CoA</text>
        <dbReference type="Rhea" id="RHEA:54728"/>
        <dbReference type="Rhea" id="RHEA-COMP:10505"/>
        <dbReference type="Rhea" id="RHEA-COMP:10506"/>
        <dbReference type="ChEBI" id="CHEBI:57288"/>
        <dbReference type="ChEBI" id="CHEBI:57384"/>
        <dbReference type="ChEBI" id="CHEBI:83144"/>
        <dbReference type="ChEBI" id="CHEBI:83145"/>
        <dbReference type="EC" id="2.1.3.15"/>
    </reaction>
</comment>
<keyword evidence="10" id="KW-0963">Cytoplasm</keyword>
<dbReference type="PROSITE" id="PS50989">
    <property type="entry name" value="COA_CT_CTER"/>
    <property type="match status" value="1"/>
</dbReference>
<keyword evidence="5 10" id="KW-0276">Fatty acid metabolism</keyword>
<dbReference type="InterPro" id="IPR029045">
    <property type="entry name" value="ClpP/crotonase-like_dom_sf"/>
</dbReference>
<sequence length="329" mass="36780">MSAPLPLPFERPIFDLEKQLESLESQPNPTAATRESIRNIRTELTKLKRETYEQLDAWQIVQVARHDERPKALDYIELVFDEFVELHGDKSFGDDRAILTGLAKIGDRKVMLVAQQKGRNLKERLEHNYGMAHPEGYRKALSKMQMAAKYNLPIVCLIDTAGAYPGIEAEERGQAYQIALNLREMSKINTPIVCVVIGEGGSGGALGIGIGDHISMLRFAYYSVISPEGCAGILWKHAKFADKAALALKFTSSDLLRMGIVDEVIDEPLGGAHRNHRQMATYLTASLNNALKQLSEIPKDELIDRRYDKFRKIGVFEETVQAAPLESEA</sequence>
<dbReference type="UniPathway" id="UPA00655">
    <property type="reaction ID" value="UER00711"/>
</dbReference>
<keyword evidence="13" id="KW-1185">Reference proteome</keyword>
<dbReference type="PRINTS" id="PR01069">
    <property type="entry name" value="ACCCTRFRASEA"/>
</dbReference>
<dbReference type="InterPro" id="IPR001095">
    <property type="entry name" value="Acetyl_CoA_COase_a_su"/>
</dbReference>
<keyword evidence="8 10" id="KW-0275">Fatty acid biosynthesis</keyword>
<dbReference type="EMBL" id="CP036267">
    <property type="protein sequence ID" value="QDT32072.1"/>
    <property type="molecule type" value="Genomic_DNA"/>
</dbReference>
<evidence type="ECO:0000256" key="5">
    <source>
        <dbReference type="ARBA" id="ARBA00022832"/>
    </source>
</evidence>
<dbReference type="HAMAP" id="MF_00823">
    <property type="entry name" value="AcetylCoA_CT_alpha"/>
    <property type="match status" value="1"/>
</dbReference>
<dbReference type="GO" id="GO:0003989">
    <property type="term" value="F:acetyl-CoA carboxylase activity"/>
    <property type="evidence" value="ECO:0007669"/>
    <property type="project" value="InterPro"/>
</dbReference>
<dbReference type="GO" id="GO:0009317">
    <property type="term" value="C:acetyl-CoA carboxylase complex"/>
    <property type="evidence" value="ECO:0007669"/>
    <property type="project" value="InterPro"/>
</dbReference>
<gene>
    <name evidence="10 12" type="primary">accA</name>
    <name evidence="12" type="ORF">Mal48_13130</name>
</gene>
<evidence type="ECO:0000256" key="9">
    <source>
        <dbReference type="ARBA" id="ARBA00049152"/>
    </source>
</evidence>
<evidence type="ECO:0000256" key="10">
    <source>
        <dbReference type="HAMAP-Rule" id="MF_00823"/>
    </source>
</evidence>
<keyword evidence="2 10" id="KW-0444">Lipid biosynthesis</keyword>
<evidence type="ECO:0000256" key="8">
    <source>
        <dbReference type="ARBA" id="ARBA00023160"/>
    </source>
</evidence>
<dbReference type="NCBIfam" id="TIGR00513">
    <property type="entry name" value="accA"/>
    <property type="match status" value="1"/>
</dbReference>
<dbReference type="GO" id="GO:0005524">
    <property type="term" value="F:ATP binding"/>
    <property type="evidence" value="ECO:0007669"/>
    <property type="project" value="UniProtKB-KW"/>
</dbReference>
<evidence type="ECO:0000259" key="11">
    <source>
        <dbReference type="PROSITE" id="PS50989"/>
    </source>
</evidence>
<name>A0A517QKA7_9PLAN</name>
<keyword evidence="6 10" id="KW-0067">ATP-binding</keyword>
<organism evidence="12 13">
    <name type="scientific">Thalassoglobus polymorphus</name>
    <dbReference type="NCBI Taxonomy" id="2527994"/>
    <lineage>
        <taxon>Bacteria</taxon>
        <taxon>Pseudomonadati</taxon>
        <taxon>Planctomycetota</taxon>
        <taxon>Planctomycetia</taxon>
        <taxon>Planctomycetales</taxon>
        <taxon>Planctomycetaceae</taxon>
        <taxon>Thalassoglobus</taxon>
    </lineage>
</organism>
<dbReference type="GO" id="GO:0016743">
    <property type="term" value="F:carboxyl- or carbamoyltransferase activity"/>
    <property type="evidence" value="ECO:0007669"/>
    <property type="project" value="UniProtKB-UniRule"/>
</dbReference>
<dbReference type="NCBIfam" id="NF004344">
    <property type="entry name" value="PRK05724.1"/>
    <property type="match status" value="1"/>
</dbReference>
<evidence type="ECO:0000313" key="13">
    <source>
        <dbReference type="Proteomes" id="UP000315724"/>
    </source>
</evidence>
<dbReference type="Gene3D" id="3.90.226.10">
    <property type="entry name" value="2-enoyl-CoA Hydratase, Chain A, domain 1"/>
    <property type="match status" value="1"/>
</dbReference>
<proteinExistence type="inferred from homology"/>
<evidence type="ECO:0000256" key="4">
    <source>
        <dbReference type="ARBA" id="ARBA00022741"/>
    </source>
</evidence>
<keyword evidence="12" id="KW-0436">Ligase</keyword>
<dbReference type="GO" id="GO:0006633">
    <property type="term" value="P:fatty acid biosynthetic process"/>
    <property type="evidence" value="ECO:0007669"/>
    <property type="project" value="UniProtKB-KW"/>
</dbReference>
<dbReference type="Pfam" id="PF03255">
    <property type="entry name" value="ACCA"/>
    <property type="match status" value="1"/>
</dbReference>
<dbReference type="PANTHER" id="PTHR42853:SF3">
    <property type="entry name" value="ACETYL-COENZYME A CARBOXYLASE CARBOXYL TRANSFERASE SUBUNIT ALPHA, CHLOROPLASTIC"/>
    <property type="match status" value="1"/>
</dbReference>
<protein>
    <recommendedName>
        <fullName evidence="10">Acetyl-coenzyme A carboxylase carboxyl transferase subunit alpha</fullName>
        <shortName evidence="10">ACCase subunit alpha</shortName>
        <shortName evidence="10">Acetyl-CoA carboxylase carboxyltransferase subunit alpha</shortName>
        <ecNumber evidence="10">2.1.3.15</ecNumber>
    </recommendedName>
</protein>
<dbReference type="InterPro" id="IPR011763">
    <property type="entry name" value="COA_CT_C"/>
</dbReference>
<comment type="pathway">
    <text evidence="1 10">Lipid metabolism; malonyl-CoA biosynthesis; malonyl-CoA from acetyl-CoA: step 1/1.</text>
</comment>
<comment type="subcellular location">
    <subcellularLocation>
        <location evidence="10">Cytoplasm</location>
    </subcellularLocation>
</comment>